<dbReference type="Proteomes" id="UP000821845">
    <property type="component" value="Chromosome 4"/>
</dbReference>
<protein>
    <submittedName>
        <fullName evidence="1">Uncharacterized protein</fullName>
    </submittedName>
</protein>
<name>A0ACB7SDW9_HYAAI</name>
<proteinExistence type="predicted"/>
<accession>A0ACB7SDW9</accession>
<dbReference type="EMBL" id="CM023484">
    <property type="protein sequence ID" value="KAH6932918.1"/>
    <property type="molecule type" value="Genomic_DNA"/>
</dbReference>
<comment type="caution">
    <text evidence="1">The sequence shown here is derived from an EMBL/GenBank/DDBJ whole genome shotgun (WGS) entry which is preliminary data.</text>
</comment>
<keyword evidence="2" id="KW-1185">Reference proteome</keyword>
<evidence type="ECO:0000313" key="2">
    <source>
        <dbReference type="Proteomes" id="UP000821845"/>
    </source>
</evidence>
<reference evidence="1" key="1">
    <citation type="submission" date="2020-05" db="EMBL/GenBank/DDBJ databases">
        <title>Large-scale comparative analyses of tick genomes elucidate their genetic diversity and vector capacities.</title>
        <authorList>
            <person name="Jia N."/>
            <person name="Wang J."/>
            <person name="Shi W."/>
            <person name="Du L."/>
            <person name="Sun Y."/>
            <person name="Zhan W."/>
            <person name="Jiang J."/>
            <person name="Wang Q."/>
            <person name="Zhang B."/>
            <person name="Ji P."/>
            <person name="Sakyi L.B."/>
            <person name="Cui X."/>
            <person name="Yuan T."/>
            <person name="Jiang B."/>
            <person name="Yang W."/>
            <person name="Lam T.T.-Y."/>
            <person name="Chang Q."/>
            <person name="Ding S."/>
            <person name="Wang X."/>
            <person name="Zhu J."/>
            <person name="Ruan X."/>
            <person name="Zhao L."/>
            <person name="Wei J."/>
            <person name="Que T."/>
            <person name="Du C."/>
            <person name="Cheng J."/>
            <person name="Dai P."/>
            <person name="Han X."/>
            <person name="Huang E."/>
            <person name="Gao Y."/>
            <person name="Liu J."/>
            <person name="Shao H."/>
            <person name="Ye R."/>
            <person name="Li L."/>
            <person name="Wei W."/>
            <person name="Wang X."/>
            <person name="Wang C."/>
            <person name="Yang T."/>
            <person name="Huo Q."/>
            <person name="Li W."/>
            <person name="Guo W."/>
            <person name="Chen H."/>
            <person name="Zhou L."/>
            <person name="Ni X."/>
            <person name="Tian J."/>
            <person name="Zhou Y."/>
            <person name="Sheng Y."/>
            <person name="Liu T."/>
            <person name="Pan Y."/>
            <person name="Xia L."/>
            <person name="Li J."/>
            <person name="Zhao F."/>
            <person name="Cao W."/>
        </authorList>
    </citation>
    <scope>NUCLEOTIDE SEQUENCE</scope>
    <source>
        <strain evidence="1">Hyas-2018</strain>
    </source>
</reference>
<organism evidence="1 2">
    <name type="scientific">Hyalomma asiaticum</name>
    <name type="common">Tick</name>
    <dbReference type="NCBI Taxonomy" id="266040"/>
    <lineage>
        <taxon>Eukaryota</taxon>
        <taxon>Metazoa</taxon>
        <taxon>Ecdysozoa</taxon>
        <taxon>Arthropoda</taxon>
        <taxon>Chelicerata</taxon>
        <taxon>Arachnida</taxon>
        <taxon>Acari</taxon>
        <taxon>Parasitiformes</taxon>
        <taxon>Ixodida</taxon>
        <taxon>Ixodoidea</taxon>
        <taxon>Ixodidae</taxon>
        <taxon>Hyalomminae</taxon>
        <taxon>Hyalomma</taxon>
    </lineage>
</organism>
<sequence length="241" mass="25552">MYETNAARLISPPITCPSVAEKETRECTNGQVAACHERRSISTAIAPTGSLPFHRSGVTRTDVQRETGEGEENEPAAQAGDVLNNASTTTRAVVVVAAAAPKGRRHRRGPPFPVLPEEAPERAARRSVLSPGSVRPHGRKGRGERGGGHRRTAPEEGADRGRLNELGRAAGWLRAMRGVVFPSGAERQDLSRGSAGRRPRGPQPPFREEGSSPCTAPTHTVRDAAPLGRATRDRCAGGTSA</sequence>
<evidence type="ECO:0000313" key="1">
    <source>
        <dbReference type="EMBL" id="KAH6932918.1"/>
    </source>
</evidence>
<gene>
    <name evidence="1" type="ORF">HPB50_010684</name>
</gene>